<dbReference type="GO" id="GO:0006145">
    <property type="term" value="P:purine nucleobase catabolic process"/>
    <property type="evidence" value="ECO:0007669"/>
    <property type="project" value="TreeGrafter"/>
</dbReference>
<keyword evidence="8" id="KW-0378">Hydrolase</keyword>
<sequence length="594" mass="65603">MSHKRLDRRQLGMPMMTVGSEINIVRSNRVILNNTICPAEIIIRNGKITNIVHKKSLAPSRGEKVMDVGDLMVMPGIVDTHVHINEPGRTAWEGFQTATKAAAAGGITTIVDMPLNSLPPTTTLSNFNKKLQAADGKCYVDIAFWGGIIPNNQAELVPMLNAGVPGFKCFMIASGVDEFPHVSCMDLHMAMKDLENTESILLFHAEVDVNQGSPVLEDPSEYNTFLKTRPDIMEVQAIQMVAELCLLYNVRCHIVHLSSAKALPIIREARQAGAPLTVETTHHYLTLTSEHIPPGATYYKCCPPIRGKDNQEALWAALHNRDIDMVVSDHSPCIPEMKLLEDGDFMKAWGGIASLQFGLPLFWTAAKQRGFTIHDLVHLMCKNTAKLCNLTERKGSLQPGWDADMVIWDPDKEFEVQEHMIHHKNKLTPYLNFHLHGTVFATIVQGCLVYQEGKFSPKPQGELLLIQQTKAKETVIIPHSKRMGLLQMDPSTSRQATMERVLASSPSVPGVELPAFISMEGALEVSGLEISLSPPAARLPPQSVPERTENVTAEAQKYLMQPLSRGFHLDQQAESTNNLRAGEPGSSTVTLETI</sequence>
<dbReference type="EC" id="3.5.2.5" evidence="6"/>
<feature type="domain" description="Amidohydrolase-related" evidence="10">
    <location>
        <begin position="72"/>
        <end position="430"/>
    </location>
</feature>
<dbReference type="AlphaFoldDB" id="A0A6P8S624"/>
<keyword evidence="11" id="KW-1185">Reference proteome</keyword>
<evidence type="ECO:0000256" key="3">
    <source>
        <dbReference type="ARBA" id="ARBA00004968"/>
    </source>
</evidence>
<dbReference type="GO" id="GO:0005737">
    <property type="term" value="C:cytoplasm"/>
    <property type="evidence" value="ECO:0007669"/>
    <property type="project" value="TreeGrafter"/>
</dbReference>
<dbReference type="NCBIfam" id="TIGR03178">
    <property type="entry name" value="allantoinase"/>
    <property type="match status" value="1"/>
</dbReference>
<dbReference type="GO" id="GO:0004038">
    <property type="term" value="F:allantoinase activity"/>
    <property type="evidence" value="ECO:0007669"/>
    <property type="project" value="UniProtKB-EC"/>
</dbReference>
<dbReference type="KEGG" id="gsh:117366348"/>
<evidence type="ECO:0000256" key="6">
    <source>
        <dbReference type="ARBA" id="ARBA00012863"/>
    </source>
</evidence>
<organism evidence="11 12">
    <name type="scientific">Geotrypetes seraphini</name>
    <name type="common">Gaboon caecilian</name>
    <name type="synonym">Caecilia seraphini</name>
    <dbReference type="NCBI Taxonomy" id="260995"/>
    <lineage>
        <taxon>Eukaryota</taxon>
        <taxon>Metazoa</taxon>
        <taxon>Chordata</taxon>
        <taxon>Craniata</taxon>
        <taxon>Vertebrata</taxon>
        <taxon>Euteleostomi</taxon>
        <taxon>Amphibia</taxon>
        <taxon>Gymnophiona</taxon>
        <taxon>Geotrypetes</taxon>
    </lineage>
</organism>
<comment type="pathway">
    <text evidence="3">Nitrogen metabolism; (S)-allantoin degradation; allantoate from (S)-allantoin: step 1/1.</text>
</comment>
<dbReference type="InterPro" id="IPR006680">
    <property type="entry name" value="Amidohydro-rel"/>
</dbReference>
<dbReference type="GO" id="GO:0000256">
    <property type="term" value="P:allantoin catabolic process"/>
    <property type="evidence" value="ECO:0007669"/>
    <property type="project" value="UniProtKB-UniPathway"/>
</dbReference>
<proteinExistence type="inferred from homology"/>
<evidence type="ECO:0000256" key="7">
    <source>
        <dbReference type="ARBA" id="ARBA00022723"/>
    </source>
</evidence>
<keyword evidence="9" id="KW-0862">Zinc</keyword>
<name>A0A6P8S624_GEOSA</name>
<dbReference type="Pfam" id="PF01979">
    <property type="entry name" value="Amidohydro_1"/>
    <property type="match status" value="1"/>
</dbReference>
<dbReference type="InterPro" id="IPR011059">
    <property type="entry name" value="Metal-dep_hydrolase_composite"/>
</dbReference>
<dbReference type="GO" id="GO:0008270">
    <property type="term" value="F:zinc ion binding"/>
    <property type="evidence" value="ECO:0007669"/>
    <property type="project" value="InterPro"/>
</dbReference>
<dbReference type="GeneID" id="117366348"/>
<dbReference type="Proteomes" id="UP000515159">
    <property type="component" value="Chromosome 9"/>
</dbReference>
<evidence type="ECO:0000256" key="9">
    <source>
        <dbReference type="ARBA" id="ARBA00022833"/>
    </source>
</evidence>
<evidence type="ECO:0000256" key="5">
    <source>
        <dbReference type="ARBA" id="ARBA00011881"/>
    </source>
</evidence>
<reference evidence="12" key="1">
    <citation type="submission" date="2025-08" db="UniProtKB">
        <authorList>
            <consortium name="RefSeq"/>
        </authorList>
    </citation>
    <scope>IDENTIFICATION</scope>
</reference>
<protein>
    <recommendedName>
        <fullName evidence="6">allantoinase</fullName>
        <ecNumber evidence="6">3.5.2.5</ecNumber>
    </recommendedName>
</protein>
<comment type="subunit">
    <text evidence="5">Homotetramer.</text>
</comment>
<evidence type="ECO:0000256" key="8">
    <source>
        <dbReference type="ARBA" id="ARBA00022801"/>
    </source>
</evidence>
<dbReference type="SUPFAM" id="SSF51338">
    <property type="entry name" value="Composite domain of metallo-dependent hydrolases"/>
    <property type="match status" value="1"/>
</dbReference>
<evidence type="ECO:0000256" key="2">
    <source>
        <dbReference type="ARBA" id="ARBA00001947"/>
    </source>
</evidence>
<evidence type="ECO:0000313" key="11">
    <source>
        <dbReference type="Proteomes" id="UP000515159"/>
    </source>
</evidence>
<dbReference type="InterPro" id="IPR032466">
    <property type="entry name" value="Metal_Hydrolase"/>
</dbReference>
<dbReference type="Gene3D" id="3.20.20.140">
    <property type="entry name" value="Metal-dependent hydrolases"/>
    <property type="match status" value="1"/>
</dbReference>
<dbReference type="UniPathway" id="UPA00395">
    <property type="reaction ID" value="UER00653"/>
</dbReference>
<dbReference type="RefSeq" id="XP_033813509.1">
    <property type="nucleotide sequence ID" value="XM_033957618.1"/>
</dbReference>
<dbReference type="PROSITE" id="PS01137">
    <property type="entry name" value="TATD_1"/>
    <property type="match status" value="1"/>
</dbReference>
<dbReference type="SUPFAM" id="SSF51556">
    <property type="entry name" value="Metallo-dependent hydrolases"/>
    <property type="match status" value="1"/>
</dbReference>
<evidence type="ECO:0000256" key="1">
    <source>
        <dbReference type="ARBA" id="ARBA00001756"/>
    </source>
</evidence>
<comment type="similarity">
    <text evidence="4">Belongs to the metallo-dependent hydrolases superfamily. Allantoinase family.</text>
</comment>
<keyword evidence="7" id="KW-0479">Metal-binding</keyword>
<dbReference type="FunFam" id="3.20.20.140:FF:000032">
    <property type="entry name" value="Allantoinase Dal1"/>
    <property type="match status" value="1"/>
</dbReference>
<dbReference type="PANTHER" id="PTHR43668">
    <property type="entry name" value="ALLANTOINASE"/>
    <property type="match status" value="1"/>
</dbReference>
<dbReference type="OrthoDB" id="1924787at2759"/>
<dbReference type="InterPro" id="IPR017593">
    <property type="entry name" value="Allantoinase"/>
</dbReference>
<evidence type="ECO:0000256" key="4">
    <source>
        <dbReference type="ARBA" id="ARBA00010368"/>
    </source>
</evidence>
<dbReference type="InterPro" id="IPR018228">
    <property type="entry name" value="DNase_TatD-rel_CS"/>
</dbReference>
<comment type="cofactor">
    <cofactor evidence="2">
        <name>Zn(2+)</name>
        <dbReference type="ChEBI" id="CHEBI:29105"/>
    </cofactor>
</comment>
<comment type="catalytic activity">
    <reaction evidence="1">
        <text>(S)-allantoin + H2O = allantoate + H(+)</text>
        <dbReference type="Rhea" id="RHEA:17029"/>
        <dbReference type="ChEBI" id="CHEBI:15377"/>
        <dbReference type="ChEBI" id="CHEBI:15378"/>
        <dbReference type="ChEBI" id="CHEBI:15678"/>
        <dbReference type="ChEBI" id="CHEBI:17536"/>
        <dbReference type="EC" id="3.5.2.5"/>
    </reaction>
</comment>
<dbReference type="GO" id="GO:0050897">
    <property type="term" value="F:cobalt ion binding"/>
    <property type="evidence" value="ECO:0007669"/>
    <property type="project" value="InterPro"/>
</dbReference>
<dbReference type="InterPro" id="IPR050138">
    <property type="entry name" value="DHOase/Allantoinase_Hydrolase"/>
</dbReference>
<dbReference type="InParanoid" id="A0A6P8S624"/>
<evidence type="ECO:0000313" key="12">
    <source>
        <dbReference type="RefSeq" id="XP_033813509.1"/>
    </source>
</evidence>
<gene>
    <name evidence="12" type="primary">LOC117366348</name>
</gene>
<dbReference type="PANTHER" id="PTHR43668:SF2">
    <property type="entry name" value="ALLANTOINASE"/>
    <property type="match status" value="1"/>
</dbReference>
<accession>A0A6P8S624</accession>
<evidence type="ECO:0000259" key="10">
    <source>
        <dbReference type="Pfam" id="PF01979"/>
    </source>
</evidence>